<keyword evidence="4" id="KW-1185">Reference proteome</keyword>
<name>A0ABQ7FPV1_9ACTN</name>
<feature type="compositionally biased region" description="Basic and acidic residues" evidence="1">
    <location>
        <begin position="31"/>
        <end position="56"/>
    </location>
</feature>
<sequence>MRNSLWLRAAAPVAVLALALTACGGSDDSASADKKPADAVGKADTKPQEEEPKELAVGESAEGVVEEDAGKITYTAVAKKVDVGTEEDTKKLVSDPKKAEGLVPVVAHLEYTLKDGGVVPDYPSVNDDVEIHADGQRGTILIGASDDAQGCDDKNEIENWKKGESYVLCETYMIPVGAKELQVHWTANDDAEPAIWKFATS</sequence>
<feature type="signal peptide" evidence="2">
    <location>
        <begin position="1"/>
        <end position="24"/>
    </location>
</feature>
<accession>A0ABQ7FPV1</accession>
<evidence type="ECO:0000313" key="3">
    <source>
        <dbReference type="EMBL" id="KAF4410429.1"/>
    </source>
</evidence>
<protein>
    <recommendedName>
        <fullName evidence="5">Lipoprotein</fullName>
    </recommendedName>
</protein>
<dbReference type="Proteomes" id="UP000621266">
    <property type="component" value="Unassembled WGS sequence"/>
</dbReference>
<evidence type="ECO:0000313" key="4">
    <source>
        <dbReference type="Proteomes" id="UP000621266"/>
    </source>
</evidence>
<reference evidence="3 4" key="1">
    <citation type="submission" date="2019-10" db="EMBL/GenBank/DDBJ databases">
        <title>Streptomyces tenebrisbrunneis sp.nov., an endogenous actinomycete isolated from of Lycium ruthenicum.</title>
        <authorList>
            <person name="Ma L."/>
        </authorList>
    </citation>
    <scope>NUCLEOTIDE SEQUENCE [LARGE SCALE GENOMIC DNA]</scope>
    <source>
        <strain evidence="3 4">TRM 66187</strain>
    </source>
</reference>
<evidence type="ECO:0000256" key="1">
    <source>
        <dbReference type="SAM" id="MobiDB-lite"/>
    </source>
</evidence>
<proteinExistence type="predicted"/>
<feature type="region of interest" description="Disordered" evidence="1">
    <location>
        <begin position="25"/>
        <end position="64"/>
    </location>
</feature>
<evidence type="ECO:0008006" key="5">
    <source>
        <dbReference type="Google" id="ProtNLM"/>
    </source>
</evidence>
<comment type="caution">
    <text evidence="3">The sequence shown here is derived from an EMBL/GenBank/DDBJ whole genome shotgun (WGS) entry which is preliminary data.</text>
</comment>
<dbReference type="RefSeq" id="WP_098753321.1">
    <property type="nucleotide sequence ID" value="NZ_WHPN01000076.1"/>
</dbReference>
<organism evidence="3 4">
    <name type="scientific">Streptomyces lycii</name>
    <dbReference type="NCBI Taxonomy" id="2654337"/>
    <lineage>
        <taxon>Bacteria</taxon>
        <taxon>Bacillati</taxon>
        <taxon>Actinomycetota</taxon>
        <taxon>Actinomycetes</taxon>
        <taxon>Kitasatosporales</taxon>
        <taxon>Streptomycetaceae</taxon>
        <taxon>Streptomyces</taxon>
    </lineage>
</organism>
<feature type="chain" id="PRO_5045592253" description="Lipoprotein" evidence="2">
    <location>
        <begin position="25"/>
        <end position="201"/>
    </location>
</feature>
<evidence type="ECO:0000256" key="2">
    <source>
        <dbReference type="SAM" id="SignalP"/>
    </source>
</evidence>
<dbReference type="EMBL" id="WHPN01000076">
    <property type="protein sequence ID" value="KAF4410429.1"/>
    <property type="molecule type" value="Genomic_DNA"/>
</dbReference>
<keyword evidence="2" id="KW-0732">Signal</keyword>
<dbReference type="PROSITE" id="PS51257">
    <property type="entry name" value="PROKAR_LIPOPROTEIN"/>
    <property type="match status" value="1"/>
</dbReference>
<gene>
    <name evidence="3" type="ORF">GCU69_03765</name>
</gene>